<dbReference type="GO" id="GO:0003700">
    <property type="term" value="F:DNA-binding transcription factor activity"/>
    <property type="evidence" value="ECO:0007669"/>
    <property type="project" value="InterPro"/>
</dbReference>
<dbReference type="Pfam" id="PF00392">
    <property type="entry name" value="GntR"/>
    <property type="match status" value="1"/>
</dbReference>
<dbReference type="SUPFAM" id="SSF46785">
    <property type="entry name" value="Winged helix' DNA-binding domain"/>
    <property type="match status" value="1"/>
</dbReference>
<dbReference type="InterPro" id="IPR036388">
    <property type="entry name" value="WH-like_DNA-bd_sf"/>
</dbReference>
<evidence type="ECO:0000256" key="1">
    <source>
        <dbReference type="ARBA" id="ARBA00023015"/>
    </source>
</evidence>
<dbReference type="CDD" id="cd07377">
    <property type="entry name" value="WHTH_GntR"/>
    <property type="match status" value="1"/>
</dbReference>
<evidence type="ECO:0000256" key="2">
    <source>
        <dbReference type="ARBA" id="ARBA00023125"/>
    </source>
</evidence>
<gene>
    <name evidence="5" type="ORF">C7389_10518</name>
</gene>
<dbReference type="Gene3D" id="1.20.120.530">
    <property type="entry name" value="GntR ligand-binding domain-like"/>
    <property type="match status" value="1"/>
</dbReference>
<evidence type="ECO:0000256" key="3">
    <source>
        <dbReference type="ARBA" id="ARBA00023163"/>
    </source>
</evidence>
<feature type="domain" description="HTH gntR-type" evidence="4">
    <location>
        <begin position="12"/>
        <end position="79"/>
    </location>
</feature>
<sequence>MSDSKSAAGKANALAGQIYQRLKDDISNFALLPGDRFTETEMAERYGVSRTPVRDALYRLEREGYLQVAFRSGWSVRPFDFHRFDQLYDLRIVLELAAVARICEAEQPADLSALQAIWSLPREQRLTDGKQVGELDEAFHQGLILATGNLEMARVHQEVTDKIRIVRRLDFTRAPRIDLTYDEHQEVLRLLTQRKAAQAAINLRSHIEASKAEVHKITLHMIYEARQRGLVGAAG</sequence>
<dbReference type="OrthoDB" id="9799812at2"/>
<dbReference type="InterPro" id="IPR000524">
    <property type="entry name" value="Tscrpt_reg_HTH_GntR"/>
</dbReference>
<keyword evidence="3" id="KW-0804">Transcription</keyword>
<dbReference type="PROSITE" id="PS50949">
    <property type="entry name" value="HTH_GNTR"/>
    <property type="match status" value="1"/>
</dbReference>
<dbReference type="RefSeq" id="WP_133589879.1">
    <property type="nucleotide sequence ID" value="NZ_SNVV01000005.1"/>
</dbReference>
<dbReference type="SUPFAM" id="SSF48008">
    <property type="entry name" value="GntR ligand-binding domain-like"/>
    <property type="match status" value="1"/>
</dbReference>
<evidence type="ECO:0000313" key="6">
    <source>
        <dbReference type="Proteomes" id="UP000295129"/>
    </source>
</evidence>
<accession>A0A4R6E612</accession>
<evidence type="ECO:0000259" key="4">
    <source>
        <dbReference type="PROSITE" id="PS50949"/>
    </source>
</evidence>
<dbReference type="EMBL" id="SNVV01000005">
    <property type="protein sequence ID" value="TDN53345.1"/>
    <property type="molecule type" value="Genomic_DNA"/>
</dbReference>
<keyword evidence="6" id="KW-1185">Reference proteome</keyword>
<dbReference type="SMART" id="SM00895">
    <property type="entry name" value="FCD"/>
    <property type="match status" value="1"/>
</dbReference>
<reference evidence="5 6" key="1">
    <citation type="submission" date="2019-03" db="EMBL/GenBank/DDBJ databases">
        <title>Genomic Encyclopedia of Type Strains, Phase IV (KMG-IV): sequencing the most valuable type-strain genomes for metagenomic binning, comparative biology and taxonomic classification.</title>
        <authorList>
            <person name="Goeker M."/>
        </authorList>
    </citation>
    <scope>NUCLEOTIDE SEQUENCE [LARGE SCALE GENOMIC DNA]</scope>
    <source>
        <strain evidence="5 6">DSM 12121</strain>
    </source>
</reference>
<dbReference type="Gene3D" id="1.10.10.10">
    <property type="entry name" value="Winged helix-like DNA-binding domain superfamily/Winged helix DNA-binding domain"/>
    <property type="match status" value="1"/>
</dbReference>
<dbReference type="InterPro" id="IPR011711">
    <property type="entry name" value="GntR_C"/>
</dbReference>
<organism evidence="5 6">
    <name type="scientific">Azoarcus indigens</name>
    <dbReference type="NCBI Taxonomy" id="29545"/>
    <lineage>
        <taxon>Bacteria</taxon>
        <taxon>Pseudomonadati</taxon>
        <taxon>Pseudomonadota</taxon>
        <taxon>Betaproteobacteria</taxon>
        <taxon>Rhodocyclales</taxon>
        <taxon>Zoogloeaceae</taxon>
        <taxon>Azoarcus</taxon>
    </lineage>
</organism>
<keyword evidence="2" id="KW-0238">DNA-binding</keyword>
<dbReference type="PRINTS" id="PR00035">
    <property type="entry name" value="HTHGNTR"/>
</dbReference>
<dbReference type="Proteomes" id="UP000295129">
    <property type="component" value="Unassembled WGS sequence"/>
</dbReference>
<dbReference type="PANTHER" id="PTHR43537:SF45">
    <property type="entry name" value="GNTR FAMILY REGULATORY PROTEIN"/>
    <property type="match status" value="1"/>
</dbReference>
<dbReference type="PANTHER" id="PTHR43537">
    <property type="entry name" value="TRANSCRIPTIONAL REGULATOR, GNTR FAMILY"/>
    <property type="match status" value="1"/>
</dbReference>
<dbReference type="SMART" id="SM00345">
    <property type="entry name" value="HTH_GNTR"/>
    <property type="match status" value="1"/>
</dbReference>
<dbReference type="InterPro" id="IPR036390">
    <property type="entry name" value="WH_DNA-bd_sf"/>
</dbReference>
<evidence type="ECO:0000313" key="5">
    <source>
        <dbReference type="EMBL" id="TDN53345.1"/>
    </source>
</evidence>
<dbReference type="GO" id="GO:0043565">
    <property type="term" value="F:sequence-specific DNA binding"/>
    <property type="evidence" value="ECO:0007669"/>
    <property type="project" value="InterPro"/>
</dbReference>
<name>A0A4R6E612_9RHOO</name>
<comment type="caution">
    <text evidence="5">The sequence shown here is derived from an EMBL/GenBank/DDBJ whole genome shotgun (WGS) entry which is preliminary data.</text>
</comment>
<dbReference type="Pfam" id="PF07729">
    <property type="entry name" value="FCD"/>
    <property type="match status" value="1"/>
</dbReference>
<protein>
    <submittedName>
        <fullName evidence="5">GntR family transcriptional regulator</fullName>
    </submittedName>
</protein>
<dbReference type="InterPro" id="IPR000485">
    <property type="entry name" value="AsnC-type_HTH_dom"/>
</dbReference>
<dbReference type="InterPro" id="IPR008920">
    <property type="entry name" value="TF_FadR/GntR_C"/>
</dbReference>
<dbReference type="PRINTS" id="PR00033">
    <property type="entry name" value="HTHASNC"/>
</dbReference>
<keyword evidence="1" id="KW-0805">Transcription regulation</keyword>
<dbReference type="AlphaFoldDB" id="A0A4R6E612"/>
<proteinExistence type="predicted"/>